<accession>A0A1B8U205</accession>
<dbReference type="GO" id="GO:0000160">
    <property type="term" value="P:phosphorelay signal transduction system"/>
    <property type="evidence" value="ECO:0007669"/>
    <property type="project" value="InterPro"/>
</dbReference>
<keyword evidence="3" id="KW-0808">Transferase</keyword>
<dbReference type="AlphaFoldDB" id="A0A1B8U205"/>
<gene>
    <name evidence="3" type="ORF">LPB3_02600</name>
</gene>
<dbReference type="Gene3D" id="1.20.120.160">
    <property type="entry name" value="HPT domain"/>
    <property type="match status" value="1"/>
</dbReference>
<dbReference type="InterPro" id="IPR008207">
    <property type="entry name" value="Sig_transdc_His_kin_Hpt_dom"/>
</dbReference>
<dbReference type="GO" id="GO:0004672">
    <property type="term" value="F:protein kinase activity"/>
    <property type="evidence" value="ECO:0007669"/>
    <property type="project" value="UniProtKB-ARBA"/>
</dbReference>
<evidence type="ECO:0000256" key="1">
    <source>
        <dbReference type="PROSITE-ProRule" id="PRU00110"/>
    </source>
</evidence>
<keyword evidence="3" id="KW-0418">Kinase</keyword>
<dbReference type="SUPFAM" id="SSF47226">
    <property type="entry name" value="Histidine-containing phosphotransfer domain, HPT domain"/>
    <property type="match status" value="1"/>
</dbReference>
<dbReference type="RefSeq" id="WP_065318040.1">
    <property type="nucleotide sequence ID" value="NZ_CP017477.1"/>
</dbReference>
<comment type="caution">
    <text evidence="3">The sequence shown here is derived from an EMBL/GenBank/DDBJ whole genome shotgun (WGS) entry which is preliminary data.</text>
</comment>
<dbReference type="EMBL" id="LSFM01000013">
    <property type="protein sequence ID" value="OBY65898.1"/>
    <property type="molecule type" value="Genomic_DNA"/>
</dbReference>
<keyword evidence="4" id="KW-1185">Reference proteome</keyword>
<evidence type="ECO:0000313" key="3">
    <source>
        <dbReference type="EMBL" id="OBY65898.1"/>
    </source>
</evidence>
<evidence type="ECO:0000259" key="2">
    <source>
        <dbReference type="PROSITE" id="PS50894"/>
    </source>
</evidence>
<sequence length="107" mass="12816">MEKPNLTYINKLAREDVSVKNTLINVIKDEFPIEVKEYYNSIEKNNFKEIEANVHRIKHKFSILGLEENYENANKFEHNLRESKIEVIEKEKFEQILDVISEYLKTI</sequence>
<dbReference type="STRING" id="1774273.LPB03_02480"/>
<dbReference type="PROSITE" id="PS50894">
    <property type="entry name" value="HPT"/>
    <property type="match status" value="1"/>
</dbReference>
<dbReference type="Proteomes" id="UP000092584">
    <property type="component" value="Unassembled WGS sequence"/>
</dbReference>
<dbReference type="OrthoDB" id="1441381at2"/>
<organism evidence="3 4">
    <name type="scientific">Polaribacter vadi</name>
    <dbReference type="NCBI Taxonomy" id="1774273"/>
    <lineage>
        <taxon>Bacteria</taxon>
        <taxon>Pseudomonadati</taxon>
        <taxon>Bacteroidota</taxon>
        <taxon>Flavobacteriia</taxon>
        <taxon>Flavobacteriales</taxon>
        <taxon>Flavobacteriaceae</taxon>
    </lineage>
</organism>
<dbReference type="KEGG" id="pob:LPB03_02480"/>
<feature type="modified residue" description="Phosphohistidine" evidence="1">
    <location>
        <position position="55"/>
    </location>
</feature>
<name>A0A1B8U205_9FLAO</name>
<feature type="domain" description="HPt" evidence="2">
    <location>
        <begin position="16"/>
        <end position="107"/>
    </location>
</feature>
<reference evidence="4" key="1">
    <citation type="submission" date="2016-02" db="EMBL/GenBank/DDBJ databases">
        <authorList>
            <person name="Shin S.-K."/>
            <person name="Yi H."/>
            <person name="Kim E."/>
        </authorList>
    </citation>
    <scope>NUCLEOTIDE SEQUENCE [LARGE SCALE GENOMIC DNA]</scope>
    <source>
        <strain evidence="4">LPB0003</strain>
    </source>
</reference>
<dbReference type="InterPro" id="IPR036641">
    <property type="entry name" value="HPT_dom_sf"/>
</dbReference>
<proteinExistence type="predicted"/>
<keyword evidence="1" id="KW-0597">Phosphoprotein</keyword>
<protein>
    <submittedName>
        <fullName evidence="3">Histidine kinase</fullName>
    </submittedName>
</protein>
<evidence type="ECO:0000313" key="4">
    <source>
        <dbReference type="Proteomes" id="UP000092584"/>
    </source>
</evidence>